<dbReference type="Proteomes" id="UP001499895">
    <property type="component" value="Unassembled WGS sequence"/>
</dbReference>
<evidence type="ECO:0000313" key="2">
    <source>
        <dbReference type="Proteomes" id="UP001499895"/>
    </source>
</evidence>
<organism evidence="1 2">
    <name type="scientific">Streptomyces stramineus</name>
    <dbReference type="NCBI Taxonomy" id="173861"/>
    <lineage>
        <taxon>Bacteria</taxon>
        <taxon>Bacillati</taxon>
        <taxon>Actinomycetota</taxon>
        <taxon>Actinomycetes</taxon>
        <taxon>Kitasatosporales</taxon>
        <taxon>Streptomycetaceae</taxon>
        <taxon>Streptomyces</taxon>
    </lineage>
</organism>
<dbReference type="Pfam" id="PF04237">
    <property type="entry name" value="YjbR"/>
    <property type="match status" value="1"/>
</dbReference>
<dbReference type="PANTHER" id="PTHR35145:SF1">
    <property type="entry name" value="CYTOPLASMIC PROTEIN"/>
    <property type="match status" value="1"/>
</dbReference>
<dbReference type="InterPro" id="IPR007351">
    <property type="entry name" value="YjbR"/>
</dbReference>
<dbReference type="EMBL" id="BAAAHB010000001">
    <property type="protein sequence ID" value="GAA0442820.1"/>
    <property type="molecule type" value="Genomic_DNA"/>
</dbReference>
<dbReference type="Gene3D" id="3.90.1150.30">
    <property type="match status" value="1"/>
</dbReference>
<evidence type="ECO:0000313" key="1">
    <source>
        <dbReference type="EMBL" id="GAA0442820.1"/>
    </source>
</evidence>
<dbReference type="PANTHER" id="PTHR35145">
    <property type="entry name" value="CYTOPLASMIC PROTEIN-RELATED"/>
    <property type="match status" value="1"/>
</dbReference>
<dbReference type="SUPFAM" id="SSF142906">
    <property type="entry name" value="YjbR-like"/>
    <property type="match status" value="1"/>
</dbReference>
<dbReference type="InterPro" id="IPR058532">
    <property type="entry name" value="YjbR/MT2646/Rv2570-like"/>
</dbReference>
<evidence type="ECO:0008006" key="3">
    <source>
        <dbReference type="Google" id="ProtNLM"/>
    </source>
</evidence>
<proteinExistence type="predicted"/>
<dbReference type="InterPro" id="IPR038056">
    <property type="entry name" value="YjbR-like_sf"/>
</dbReference>
<name>A0ABN0ZC15_9ACTN</name>
<dbReference type="RefSeq" id="WP_344083867.1">
    <property type="nucleotide sequence ID" value="NZ_BAAAHB010000001.1"/>
</dbReference>
<reference evidence="1 2" key="1">
    <citation type="journal article" date="2019" name="Int. J. Syst. Evol. Microbiol.">
        <title>The Global Catalogue of Microorganisms (GCM) 10K type strain sequencing project: providing services to taxonomists for standard genome sequencing and annotation.</title>
        <authorList>
            <consortium name="The Broad Institute Genomics Platform"/>
            <consortium name="The Broad Institute Genome Sequencing Center for Infectious Disease"/>
            <person name="Wu L."/>
            <person name="Ma J."/>
        </authorList>
    </citation>
    <scope>NUCLEOTIDE SEQUENCE [LARGE SCALE GENOMIC DNA]</scope>
    <source>
        <strain evidence="1 2">JCM 10649</strain>
    </source>
</reference>
<accession>A0ABN0ZC15</accession>
<protein>
    <recommendedName>
        <fullName evidence="3">MmcQ/YjbR family DNA-binding protein</fullName>
    </recommendedName>
</protein>
<comment type="caution">
    <text evidence="1">The sequence shown here is derived from an EMBL/GenBank/DDBJ whole genome shotgun (WGS) entry which is preliminary data.</text>
</comment>
<keyword evidence="2" id="KW-1185">Reference proteome</keyword>
<gene>
    <name evidence="1" type="ORF">GCM10009544_01980</name>
</gene>
<sequence>MTPEDIAELALSLPEVTEEEPYGPNRPVYKVGGSIFAMLAAATRTHPDQVTVKCEPRLALHLCEQHAAVHPWYQGRRWHWLTVHLEDNTVPDEDLTDMLHHAWDCVVTDLPTTTRERLRTLHHEQQGP</sequence>